<proteinExistence type="predicted"/>
<dbReference type="Proteomes" id="UP000405805">
    <property type="component" value="Unassembled WGS sequence"/>
</dbReference>
<gene>
    <name evidence="2" type="ORF">F7D57_05485</name>
</gene>
<comment type="caution">
    <text evidence="2">The sequence shown here is derived from an EMBL/GenBank/DDBJ whole genome shotgun (WGS) entry which is preliminary data.</text>
</comment>
<dbReference type="RefSeq" id="WP_153096682.1">
    <property type="nucleotide sequence ID" value="NZ_VZBP01000064.1"/>
</dbReference>
<dbReference type="AlphaFoldDB" id="A0AA91A1I1"/>
<accession>A0AA91A1I1</accession>
<keyword evidence="1" id="KW-0812">Transmembrane</keyword>
<keyword evidence="1" id="KW-1133">Transmembrane helix</keyword>
<organism evidence="2 3">
    <name type="scientific">Segatella copri</name>
    <dbReference type="NCBI Taxonomy" id="165179"/>
    <lineage>
        <taxon>Bacteria</taxon>
        <taxon>Pseudomonadati</taxon>
        <taxon>Bacteroidota</taxon>
        <taxon>Bacteroidia</taxon>
        <taxon>Bacteroidales</taxon>
        <taxon>Prevotellaceae</taxon>
        <taxon>Segatella</taxon>
    </lineage>
</organism>
<evidence type="ECO:0000256" key="1">
    <source>
        <dbReference type="SAM" id="Phobius"/>
    </source>
</evidence>
<evidence type="ECO:0000313" key="3">
    <source>
        <dbReference type="Proteomes" id="UP000405805"/>
    </source>
</evidence>
<sequence length="114" mass="13347">MNDKLWEIFLFIIWALGMLGIIVYFCYEDQSWVQGLLRLSTSLFIIASLLGFCYIRNIKSKYENADAKTVEKLEKISQQIQILELLHLIIPKCISCKVWLHLLVIREVTGKQNK</sequence>
<feature type="transmembrane region" description="Helical" evidence="1">
    <location>
        <begin position="37"/>
        <end position="55"/>
    </location>
</feature>
<keyword evidence="1" id="KW-0472">Membrane</keyword>
<protein>
    <submittedName>
        <fullName evidence="2">Uncharacterized protein</fullName>
    </submittedName>
</protein>
<evidence type="ECO:0000313" key="2">
    <source>
        <dbReference type="EMBL" id="MQO09185.1"/>
    </source>
</evidence>
<name>A0AA91A1I1_9BACT</name>
<feature type="transmembrane region" description="Helical" evidence="1">
    <location>
        <begin position="5"/>
        <end position="25"/>
    </location>
</feature>
<dbReference type="EMBL" id="VZBP01000064">
    <property type="protein sequence ID" value="MQO09185.1"/>
    <property type="molecule type" value="Genomic_DNA"/>
</dbReference>
<reference evidence="3" key="1">
    <citation type="submission" date="2019-09" db="EMBL/GenBank/DDBJ databases">
        <title>Distinct polysaccharide growth profiles of human intestinal Prevotella copri isolates.</title>
        <authorList>
            <person name="Fehlner-Peach H."/>
            <person name="Magnabosco C."/>
            <person name="Raghavan V."/>
            <person name="Scher J.U."/>
            <person name="Tett A."/>
            <person name="Cox L.M."/>
            <person name="Gottsegen C."/>
            <person name="Watters A."/>
            <person name="Wiltshire- Gordon J.D."/>
            <person name="Segata N."/>
            <person name="Bonneau R."/>
            <person name="Littman D.R."/>
        </authorList>
    </citation>
    <scope>NUCLEOTIDE SEQUENCE [LARGE SCALE GENOMIC DNA]</scope>
    <source>
        <strain evidence="3">iA624</strain>
    </source>
</reference>